<feature type="domain" description="Acyl-CoA oxidase/dehydrogenase middle" evidence="4">
    <location>
        <begin position="134"/>
        <end position="228"/>
    </location>
</feature>
<evidence type="ECO:0000259" key="5">
    <source>
        <dbReference type="Pfam" id="PF02771"/>
    </source>
</evidence>
<dbReference type="Gene3D" id="1.10.540.10">
    <property type="entry name" value="Acyl-CoA dehydrogenase/oxidase, N-terminal domain"/>
    <property type="match status" value="1"/>
</dbReference>
<dbReference type="EMBL" id="JBGBZA010000002">
    <property type="protein sequence ID" value="MEY9321582.1"/>
    <property type="molecule type" value="Genomic_DNA"/>
</dbReference>
<protein>
    <submittedName>
        <fullName evidence="6">Nitroreductase</fullName>
    </submittedName>
</protein>
<dbReference type="PANTHER" id="PTHR43292:SF4">
    <property type="entry name" value="ACYL-COA DEHYDROGENASE FADE34"/>
    <property type="match status" value="1"/>
</dbReference>
<dbReference type="InterPro" id="IPR029479">
    <property type="entry name" value="Nitroreductase"/>
</dbReference>
<accession>A0ABV4FDN1</accession>
<keyword evidence="1" id="KW-0560">Oxidoreductase</keyword>
<evidence type="ECO:0000313" key="7">
    <source>
        <dbReference type="Proteomes" id="UP001565471"/>
    </source>
</evidence>
<dbReference type="InterPro" id="IPR013786">
    <property type="entry name" value="AcylCoA_DH/ox_N"/>
</dbReference>
<feature type="domain" description="Nitroreductase" evidence="3">
    <location>
        <begin position="475"/>
        <end position="661"/>
    </location>
</feature>
<gene>
    <name evidence="6" type="ORF">ABIF29_008381</name>
</gene>
<dbReference type="InterPro" id="IPR000415">
    <property type="entry name" value="Nitroreductase-like"/>
</dbReference>
<dbReference type="Pfam" id="PF02771">
    <property type="entry name" value="Acyl-CoA_dh_N"/>
    <property type="match status" value="1"/>
</dbReference>
<feature type="compositionally biased region" description="Basic residues" evidence="2">
    <location>
        <begin position="346"/>
        <end position="358"/>
    </location>
</feature>
<dbReference type="Gene3D" id="3.40.109.10">
    <property type="entry name" value="NADH Oxidase"/>
    <property type="match status" value="1"/>
</dbReference>
<feature type="domain" description="Acyl-CoA dehydrogenase/oxidase N-terminal" evidence="5">
    <location>
        <begin position="47"/>
        <end position="130"/>
    </location>
</feature>
<proteinExistence type="predicted"/>
<dbReference type="InterPro" id="IPR046373">
    <property type="entry name" value="Acyl-CoA_Oxase/DH_mid-dom_sf"/>
</dbReference>
<feature type="compositionally biased region" description="Basic residues" evidence="2">
    <location>
        <begin position="375"/>
        <end position="401"/>
    </location>
</feature>
<dbReference type="SUPFAM" id="SSF55469">
    <property type="entry name" value="FMN-dependent nitroreductase-like"/>
    <property type="match status" value="1"/>
</dbReference>
<dbReference type="SUPFAM" id="SSF56645">
    <property type="entry name" value="Acyl-CoA dehydrogenase NM domain-like"/>
    <property type="match status" value="1"/>
</dbReference>
<dbReference type="InterPro" id="IPR006091">
    <property type="entry name" value="Acyl-CoA_Oxase/DH_mid-dom"/>
</dbReference>
<comment type="caution">
    <text evidence="6">The sequence shown here is derived from an EMBL/GenBank/DDBJ whole genome shotgun (WGS) entry which is preliminary data.</text>
</comment>
<feature type="compositionally biased region" description="Low complexity" evidence="2">
    <location>
        <begin position="359"/>
        <end position="372"/>
    </location>
</feature>
<name>A0ABV4FDN1_BRAEL</name>
<evidence type="ECO:0000256" key="2">
    <source>
        <dbReference type="SAM" id="MobiDB-lite"/>
    </source>
</evidence>
<evidence type="ECO:0000259" key="3">
    <source>
        <dbReference type="Pfam" id="PF00881"/>
    </source>
</evidence>
<dbReference type="Pfam" id="PF02770">
    <property type="entry name" value="Acyl-CoA_dh_M"/>
    <property type="match status" value="1"/>
</dbReference>
<reference evidence="6 7" key="1">
    <citation type="submission" date="2024-07" db="EMBL/GenBank/DDBJ databases">
        <title>Genomic Encyclopedia of Type Strains, Phase V (KMG-V): Genome sequencing to study the core and pangenomes of soil and plant-associated prokaryotes.</title>
        <authorList>
            <person name="Whitman W."/>
        </authorList>
    </citation>
    <scope>NUCLEOTIDE SEQUENCE [LARGE SCALE GENOMIC DNA]</scope>
    <source>
        <strain evidence="6 7">USDA 415</strain>
    </source>
</reference>
<dbReference type="CDD" id="cd02136">
    <property type="entry name" value="PnbA_NfnB-like"/>
    <property type="match status" value="1"/>
</dbReference>
<evidence type="ECO:0000313" key="6">
    <source>
        <dbReference type="EMBL" id="MEY9321582.1"/>
    </source>
</evidence>
<organism evidence="6 7">
    <name type="scientific">Bradyrhizobium elkanii</name>
    <dbReference type="NCBI Taxonomy" id="29448"/>
    <lineage>
        <taxon>Bacteria</taxon>
        <taxon>Pseudomonadati</taxon>
        <taxon>Pseudomonadota</taxon>
        <taxon>Alphaproteobacteria</taxon>
        <taxon>Hyphomicrobiales</taxon>
        <taxon>Nitrobacteraceae</taxon>
        <taxon>Bradyrhizobium</taxon>
    </lineage>
</organism>
<dbReference type="InterPro" id="IPR052161">
    <property type="entry name" value="Mycobact_Acyl-CoA_DH"/>
</dbReference>
<feature type="region of interest" description="Disordered" evidence="2">
    <location>
        <begin position="335"/>
        <end position="408"/>
    </location>
</feature>
<dbReference type="Gene3D" id="2.40.110.10">
    <property type="entry name" value="Butyryl-CoA Dehydrogenase, subunit A, domain 2"/>
    <property type="match status" value="1"/>
</dbReference>
<dbReference type="Pfam" id="PF00881">
    <property type="entry name" value="Nitroreductase"/>
    <property type="match status" value="1"/>
</dbReference>
<sequence>MNFDDTPREAEFRAIARKWIAANAPKEFEEELSKSSLGRIRLARHDMVEVGKAWQKKKAEGGWACLHWPKEYGGRGATPIERVIWQQEEGVYGKLTQPFQIGEGMCGPTVMAWGSEEAKRRYLPKLASGEEIWCQLFSEPSAGSDVAGLRTRAEKKGDNWVVNGQKIWTSGAHYSDYGLLIARTDPNVPKHKGLTMFFLDMKSPGVEVRPIKQANGMQEFNEVYFTDVVIPDSQRLGAVGEGWSVSLTTLMNERMSIGARARHRRARDVRVLLQFDAGGRSCDRRSGGALQTCELGGEGERAEIHQLPRHLGAVEGRATGAGKLHRQARLRPDAAGYRDLCDGPGRRGRQPHRHRRGAGQRPVPADAAVVALDAHRRRHRRDPAQHHRRARAGPARRHSRRQGCALQQDPDQGAGWLVVIPGRCEASNPESRDSGFTLRVPRNDEKGGYIMDAKTPNPRYATEDRIGALEELLNERYSVRAFQPREVPREVIEHILSTAQRTASWCNSQPWQVLIVSGEAKERFRKAIYAEASRGLAEDYDFTPPREYVGVYLERRRESGFQLYNTLGIARGDKAAYAKQALENYNFFGAPHIAVIHTNEPLGIYGAIDCGGYVSNFMLAAQALGLGTIPQAAIARHSGLIRRHFNLADDRRVVCGISFGYADHAQKVNSYRTSRATVEDTVTFVDV</sequence>
<evidence type="ECO:0000256" key="1">
    <source>
        <dbReference type="ARBA" id="ARBA00023002"/>
    </source>
</evidence>
<dbReference type="InterPro" id="IPR009100">
    <property type="entry name" value="AcylCoA_DH/oxidase_NM_dom_sf"/>
</dbReference>
<keyword evidence="7" id="KW-1185">Reference proteome</keyword>
<dbReference type="PANTHER" id="PTHR43292">
    <property type="entry name" value="ACYL-COA DEHYDROGENASE"/>
    <property type="match status" value="1"/>
</dbReference>
<dbReference type="Proteomes" id="UP001565471">
    <property type="component" value="Unassembled WGS sequence"/>
</dbReference>
<dbReference type="InterPro" id="IPR037069">
    <property type="entry name" value="AcylCoA_DH/ox_N_sf"/>
</dbReference>
<evidence type="ECO:0000259" key="4">
    <source>
        <dbReference type="Pfam" id="PF02770"/>
    </source>
</evidence>